<dbReference type="PRINTS" id="PR01693">
    <property type="entry name" value="CYANASE"/>
</dbReference>
<dbReference type="SUPFAM" id="SSF47413">
    <property type="entry name" value="lambda repressor-like DNA-binding domains"/>
    <property type="match status" value="1"/>
</dbReference>
<dbReference type="PIRSF" id="PIRSF001263">
    <property type="entry name" value="Cyanate_hydratas"/>
    <property type="match status" value="1"/>
</dbReference>
<feature type="active site" evidence="3">
    <location>
        <position position="91"/>
    </location>
</feature>
<dbReference type="InterPro" id="IPR036581">
    <property type="entry name" value="Cyanate_lyase_C_sf"/>
</dbReference>
<dbReference type="SMART" id="SM01116">
    <property type="entry name" value="Cyanate_lyase"/>
    <property type="match status" value="1"/>
</dbReference>
<comment type="catalytic activity">
    <reaction evidence="3">
        <text>cyanate + hydrogencarbonate + 3 H(+) = NH4(+) + 2 CO2</text>
        <dbReference type="Rhea" id="RHEA:11120"/>
        <dbReference type="ChEBI" id="CHEBI:15378"/>
        <dbReference type="ChEBI" id="CHEBI:16526"/>
        <dbReference type="ChEBI" id="CHEBI:17544"/>
        <dbReference type="ChEBI" id="CHEBI:28938"/>
        <dbReference type="ChEBI" id="CHEBI:29195"/>
        <dbReference type="EC" id="4.2.1.104"/>
    </reaction>
</comment>
<evidence type="ECO:0000313" key="7">
    <source>
        <dbReference type="Proteomes" id="UP001224412"/>
    </source>
</evidence>
<evidence type="ECO:0000313" key="5">
    <source>
        <dbReference type="EMBL" id="MDK4290866.1"/>
    </source>
</evidence>
<dbReference type="CDD" id="cd00559">
    <property type="entry name" value="Cyanase_C"/>
    <property type="match status" value="1"/>
</dbReference>
<protein>
    <recommendedName>
        <fullName evidence="3">Cyanate hydratase</fullName>
        <shortName evidence="3">Cyanase</shortName>
        <ecNumber evidence="3">4.2.1.104</ecNumber>
    </recommendedName>
    <alternativeName>
        <fullName evidence="3">Cyanate hydrolase</fullName>
    </alternativeName>
    <alternativeName>
        <fullName evidence="3">Cyanate lyase</fullName>
    </alternativeName>
</protein>
<dbReference type="GO" id="GO:0003677">
    <property type="term" value="F:DNA binding"/>
    <property type="evidence" value="ECO:0007669"/>
    <property type="project" value="InterPro"/>
</dbReference>
<dbReference type="SUPFAM" id="SSF55234">
    <property type="entry name" value="Cyanase C-terminal domain"/>
    <property type="match status" value="1"/>
</dbReference>
<accession>A0AAP4BPQ7</accession>
<dbReference type="Gene3D" id="1.10.260.40">
    <property type="entry name" value="lambda repressor-like DNA-binding domains"/>
    <property type="match status" value="1"/>
</dbReference>
<dbReference type="RefSeq" id="WP_021353147.1">
    <property type="nucleotide sequence ID" value="NZ_CP051667.1"/>
</dbReference>
<gene>
    <name evidence="3 6" type="primary">cynS</name>
    <name evidence="5" type="ORF">QPX23_09100</name>
    <name evidence="6" type="ORF">QPX42_05890</name>
</gene>
<dbReference type="AlphaFoldDB" id="A0AAP4BPQ7"/>
<dbReference type="NCBIfam" id="TIGR00673">
    <property type="entry name" value="cynS"/>
    <property type="match status" value="1"/>
</dbReference>
<comment type="caution">
    <text evidence="6">The sequence shown here is derived from an EMBL/GenBank/DDBJ whole genome shotgun (WGS) entry which is preliminary data.</text>
</comment>
<feature type="domain" description="Cyanate lyase C-terminal" evidence="4">
    <location>
        <begin position="75"/>
        <end position="146"/>
    </location>
</feature>
<feature type="active site" evidence="3">
    <location>
        <position position="88"/>
    </location>
</feature>
<evidence type="ECO:0000256" key="1">
    <source>
        <dbReference type="ARBA" id="ARBA00003561"/>
    </source>
</evidence>
<dbReference type="InterPro" id="IPR003712">
    <property type="entry name" value="Cyanate_lyase_C"/>
</dbReference>
<comment type="function">
    <text evidence="1 3">Catalyzes the reaction of cyanate with bicarbonate to produce ammonia and carbon dioxide.</text>
</comment>
<organism evidence="6 7">
    <name type="scientific">Corynebacterium pseudodiphtheriticum</name>
    <dbReference type="NCBI Taxonomy" id="37637"/>
    <lineage>
        <taxon>Bacteria</taxon>
        <taxon>Bacillati</taxon>
        <taxon>Actinomycetota</taxon>
        <taxon>Actinomycetes</taxon>
        <taxon>Mycobacteriales</taxon>
        <taxon>Corynebacteriaceae</taxon>
        <taxon>Corynebacterium</taxon>
    </lineage>
</organism>
<dbReference type="PANTHER" id="PTHR34186:SF2">
    <property type="entry name" value="CYANATE HYDRATASE"/>
    <property type="match status" value="1"/>
</dbReference>
<name>A0AAP4BPQ7_9CORY</name>
<dbReference type="Pfam" id="PF21291">
    <property type="entry name" value="CYNS_N"/>
    <property type="match status" value="1"/>
</dbReference>
<dbReference type="GeneID" id="42780738"/>
<dbReference type="GO" id="GO:0008824">
    <property type="term" value="F:cyanate hydratase activity"/>
    <property type="evidence" value="ECO:0007669"/>
    <property type="project" value="UniProtKB-UniRule"/>
</dbReference>
<comment type="similarity">
    <text evidence="3">Belongs to the cyanase family.</text>
</comment>
<keyword evidence="2 3" id="KW-0456">Lyase</keyword>
<dbReference type="InterPro" id="IPR008076">
    <property type="entry name" value="Cyanase"/>
</dbReference>
<evidence type="ECO:0000313" key="8">
    <source>
        <dbReference type="Proteomes" id="UP001239759"/>
    </source>
</evidence>
<dbReference type="Pfam" id="PF02560">
    <property type="entry name" value="Cyanate_lyase"/>
    <property type="match status" value="1"/>
</dbReference>
<dbReference type="EMBL" id="JASNVH010000008">
    <property type="protein sequence ID" value="MDK4307074.1"/>
    <property type="molecule type" value="Genomic_DNA"/>
</dbReference>
<dbReference type="Proteomes" id="UP001224412">
    <property type="component" value="Unassembled WGS sequence"/>
</dbReference>
<feature type="active site" evidence="3">
    <location>
        <position position="114"/>
    </location>
</feature>
<dbReference type="EMBL" id="JASNUQ010000016">
    <property type="protein sequence ID" value="MDK4290866.1"/>
    <property type="molecule type" value="Genomic_DNA"/>
</dbReference>
<keyword evidence="8" id="KW-1185">Reference proteome</keyword>
<dbReference type="PANTHER" id="PTHR34186">
    <property type="entry name" value="CYANATE HYDRATASE"/>
    <property type="match status" value="1"/>
</dbReference>
<reference evidence="6 8" key="1">
    <citation type="submission" date="2023-05" db="EMBL/GenBank/DDBJ databases">
        <title>Metabolic capabilities are highly conserved among human nasal-associated Corynebacterium species in pangenomic analyses.</title>
        <authorList>
            <person name="Tran T.H."/>
            <person name="Roberts A.Q."/>
            <person name="Escapa I.F."/>
            <person name="Gao W."/>
            <person name="Conlan S."/>
            <person name="Kong H."/>
            <person name="Segre J.A."/>
            <person name="Kelly M.S."/>
            <person name="Lemon K.P."/>
        </authorList>
    </citation>
    <scope>NUCLEOTIDE SEQUENCE</scope>
    <source>
        <strain evidence="6">KPL2773</strain>
        <strain evidence="5 8">KPL3772</strain>
    </source>
</reference>
<evidence type="ECO:0000313" key="6">
    <source>
        <dbReference type="EMBL" id="MDK4307074.1"/>
    </source>
</evidence>
<dbReference type="HAMAP" id="MF_00535">
    <property type="entry name" value="Cyanate_hydrat"/>
    <property type="match status" value="1"/>
</dbReference>
<evidence type="ECO:0000256" key="3">
    <source>
        <dbReference type="HAMAP-Rule" id="MF_00535"/>
    </source>
</evidence>
<proteinExistence type="inferred from homology"/>
<dbReference type="NCBIfam" id="NF002773">
    <property type="entry name" value="PRK02866.1"/>
    <property type="match status" value="1"/>
</dbReference>
<sequence>MLSKQDAGIIIDELRQEKGLSWSELAERAECPNVWLVSAVLGMHPVPEEVAEFLRKELELDDELVKALRRQPTRVPEREIATDPTIYRFHELIDVYGPALKALIHDEFGDGIMSAINCSLDFKRVEHPGGDRVHITIDGKYLPYDWVQSDKQ</sequence>
<dbReference type="Proteomes" id="UP001239759">
    <property type="component" value="Unassembled WGS sequence"/>
</dbReference>
<evidence type="ECO:0000256" key="2">
    <source>
        <dbReference type="ARBA" id="ARBA00023239"/>
    </source>
</evidence>
<dbReference type="InterPro" id="IPR010982">
    <property type="entry name" value="Lambda_DNA-bd_dom_sf"/>
</dbReference>
<dbReference type="EC" id="4.2.1.104" evidence="3"/>
<dbReference type="InterPro" id="IPR048564">
    <property type="entry name" value="CYNS_N"/>
</dbReference>
<evidence type="ECO:0000259" key="4">
    <source>
        <dbReference type="SMART" id="SM01116"/>
    </source>
</evidence>
<dbReference type="Gene3D" id="3.30.1160.10">
    <property type="entry name" value="Cyanate lyase, C-terminal domain"/>
    <property type="match status" value="1"/>
</dbReference>